<reference evidence="2 3" key="1">
    <citation type="journal article" date="2019" name="Sci. Rep.">
        <title>Orb-weaving spider Araneus ventricosus genome elucidates the spidroin gene catalogue.</title>
        <authorList>
            <person name="Kono N."/>
            <person name="Nakamura H."/>
            <person name="Ohtoshi R."/>
            <person name="Moran D.A.P."/>
            <person name="Shinohara A."/>
            <person name="Yoshida Y."/>
            <person name="Fujiwara M."/>
            <person name="Mori M."/>
            <person name="Tomita M."/>
            <person name="Arakawa K."/>
        </authorList>
    </citation>
    <scope>NUCLEOTIDE SEQUENCE [LARGE SCALE GENOMIC DNA]</scope>
</reference>
<accession>A0A4Y2EJK2</accession>
<evidence type="ECO:0000313" key="2">
    <source>
        <dbReference type="EMBL" id="GBM28034.1"/>
    </source>
</evidence>
<name>A0A4Y2EJK2_ARAVE</name>
<feature type="compositionally biased region" description="Polar residues" evidence="1">
    <location>
        <begin position="1"/>
        <end position="12"/>
    </location>
</feature>
<proteinExistence type="predicted"/>
<dbReference type="Proteomes" id="UP000499080">
    <property type="component" value="Unassembled WGS sequence"/>
</dbReference>
<feature type="region of interest" description="Disordered" evidence="1">
    <location>
        <begin position="1"/>
        <end position="20"/>
    </location>
</feature>
<dbReference type="AlphaFoldDB" id="A0A4Y2EJK2"/>
<comment type="caution">
    <text evidence="2">The sequence shown here is derived from an EMBL/GenBank/DDBJ whole genome shotgun (WGS) entry which is preliminary data.</text>
</comment>
<protein>
    <submittedName>
        <fullName evidence="2">Uncharacterized protein</fullName>
    </submittedName>
</protein>
<evidence type="ECO:0000256" key="1">
    <source>
        <dbReference type="SAM" id="MobiDB-lite"/>
    </source>
</evidence>
<dbReference type="EMBL" id="BGPR01000601">
    <property type="protein sequence ID" value="GBM28034.1"/>
    <property type="molecule type" value="Genomic_DNA"/>
</dbReference>
<keyword evidence="3" id="KW-1185">Reference proteome</keyword>
<organism evidence="2 3">
    <name type="scientific">Araneus ventricosus</name>
    <name type="common">Orbweaver spider</name>
    <name type="synonym">Epeira ventricosa</name>
    <dbReference type="NCBI Taxonomy" id="182803"/>
    <lineage>
        <taxon>Eukaryota</taxon>
        <taxon>Metazoa</taxon>
        <taxon>Ecdysozoa</taxon>
        <taxon>Arthropoda</taxon>
        <taxon>Chelicerata</taxon>
        <taxon>Arachnida</taxon>
        <taxon>Araneae</taxon>
        <taxon>Araneomorphae</taxon>
        <taxon>Entelegynae</taxon>
        <taxon>Araneoidea</taxon>
        <taxon>Araneidae</taxon>
        <taxon>Araneus</taxon>
    </lineage>
</organism>
<gene>
    <name evidence="2" type="ORF">AVEN_27424_1</name>
</gene>
<evidence type="ECO:0000313" key="3">
    <source>
        <dbReference type="Proteomes" id="UP000499080"/>
    </source>
</evidence>
<sequence>MATFGSPTSSENFGLESDGKNSARADIVAKSLTVGVWCKQSNTQDIGEWRFIYKYAGKHAAQVQETTVLAPITNVNRQQLAGNNSSAL</sequence>